<feature type="compositionally biased region" description="Low complexity" evidence="1">
    <location>
        <begin position="574"/>
        <end position="622"/>
    </location>
</feature>
<feature type="compositionally biased region" description="Polar residues" evidence="1">
    <location>
        <begin position="202"/>
        <end position="212"/>
    </location>
</feature>
<sequence length="629" mass="66808">MSAPGGGGNNAGAGSSSNAGLLFHTKRISFFLRDCVIILQNENGPCPLVALANALILRGRIEVRAPSGVVALDALQALLANKLLDDNAGEAGTEIASGANYEQNVADAVAQLPKLATGMDVNVRFRSPTDFEFTDEVAIFDLFDVPLLHGWVVDADADPDAATAIGGSSYNECVALAVSCVSPKSPSVLDDANIQNTFRANHAASASPSTNTQHEESEEVVSAPAPVQNEEGEDDEDELRQALALSLSTTPAAAAGAGGESATAPQPPAPPEAPPPEKEQPRDPFAELAALSLEEKVDAAPVTETATLPVPPSPPQPSPPPTNTTTTATAAEAEPEPEEIVGDAAEAATPTMPRVPSGTMPMQIGSGEPIQSRQNVQHEPSPSPLSPPMSDLLSEEASPMSLPTPALDRDVHAMQSADPMARGFEIRRFLDETATQLTQAGLRKLRDAVKERELAVFFRNNHFSTIIKRDGELYILVTDLGYEKETRLVWERLNSVRGTGGYYTYEFTEFGMGDTAATAAQASTAATLLSQAAGANTVAPGSPGTTQQEDADLALALQLEEEEKEAERKRREGAQQQRIRQQQAQALAQQQQAQQQQQQQQRARQQQAQQRQQASASSRRSSTSNCTLM</sequence>
<dbReference type="GO" id="GO:0005829">
    <property type="term" value="C:cytosol"/>
    <property type="evidence" value="ECO:0007669"/>
    <property type="project" value="TreeGrafter"/>
</dbReference>
<feature type="compositionally biased region" description="Pro residues" evidence="1">
    <location>
        <begin position="265"/>
        <end position="274"/>
    </location>
</feature>
<comment type="caution">
    <text evidence="3">The sequence shown here is derived from an EMBL/GenBank/DDBJ whole genome shotgun (WGS) entry which is preliminary data.</text>
</comment>
<feature type="region of interest" description="Disordered" evidence="1">
    <location>
        <begin position="305"/>
        <end position="400"/>
    </location>
</feature>
<dbReference type="InterPro" id="IPR007518">
    <property type="entry name" value="MINDY"/>
</dbReference>
<dbReference type="InterPro" id="IPR003903">
    <property type="entry name" value="UIM_dom"/>
</dbReference>
<name>A0A830HEL6_9CHLO</name>
<evidence type="ECO:0000259" key="2">
    <source>
        <dbReference type="Pfam" id="PF04424"/>
    </source>
</evidence>
<feature type="region of interest" description="Disordered" evidence="1">
    <location>
        <begin position="562"/>
        <end position="629"/>
    </location>
</feature>
<dbReference type="AlphaFoldDB" id="A0A830HEL6"/>
<dbReference type="PANTHER" id="PTHR18063">
    <property type="entry name" value="NF-E2 INDUCIBLE PROTEIN"/>
    <property type="match status" value="1"/>
</dbReference>
<gene>
    <name evidence="3" type="ORF">PPROV_000253400</name>
</gene>
<dbReference type="Proteomes" id="UP000660262">
    <property type="component" value="Unassembled WGS sequence"/>
</dbReference>
<feature type="compositionally biased region" description="Polar residues" evidence="1">
    <location>
        <begin position="369"/>
        <end position="378"/>
    </location>
</feature>
<organism evidence="3 4">
    <name type="scientific">Pycnococcus provasolii</name>
    <dbReference type="NCBI Taxonomy" id="41880"/>
    <lineage>
        <taxon>Eukaryota</taxon>
        <taxon>Viridiplantae</taxon>
        <taxon>Chlorophyta</taxon>
        <taxon>Pseudoscourfieldiophyceae</taxon>
        <taxon>Pseudoscourfieldiales</taxon>
        <taxon>Pycnococcaceae</taxon>
        <taxon>Pycnococcus</taxon>
    </lineage>
</organism>
<dbReference type="EMBL" id="BNJQ01000006">
    <property type="protein sequence ID" value="GHP03779.1"/>
    <property type="molecule type" value="Genomic_DNA"/>
</dbReference>
<dbReference type="GO" id="GO:0004843">
    <property type="term" value="F:cysteine-type deubiquitinase activity"/>
    <property type="evidence" value="ECO:0007669"/>
    <property type="project" value="InterPro"/>
</dbReference>
<dbReference type="GO" id="GO:1990380">
    <property type="term" value="F:K48-linked deubiquitinase activity"/>
    <property type="evidence" value="ECO:0007669"/>
    <property type="project" value="InterPro"/>
</dbReference>
<feature type="compositionally biased region" description="Pro residues" evidence="1">
    <location>
        <begin position="309"/>
        <end position="322"/>
    </location>
</feature>
<keyword evidence="4" id="KW-1185">Reference proteome</keyword>
<accession>A0A830HEL6</accession>
<dbReference type="GO" id="GO:0016807">
    <property type="term" value="F:cysteine-type carboxypeptidase activity"/>
    <property type="evidence" value="ECO:0007669"/>
    <property type="project" value="TreeGrafter"/>
</dbReference>
<dbReference type="GO" id="GO:0071108">
    <property type="term" value="P:protein K48-linked deubiquitination"/>
    <property type="evidence" value="ECO:0007669"/>
    <property type="project" value="TreeGrafter"/>
</dbReference>
<dbReference type="PROSITE" id="PS50330">
    <property type="entry name" value="UIM"/>
    <property type="match status" value="1"/>
</dbReference>
<dbReference type="SMART" id="SM00726">
    <property type="entry name" value="UIM"/>
    <property type="match status" value="2"/>
</dbReference>
<feature type="domain" description="MINDY deubiquitinase" evidence="2">
    <location>
        <begin position="23"/>
        <end position="507"/>
    </location>
</feature>
<protein>
    <recommendedName>
        <fullName evidence="2">MINDY deubiquitinase domain-containing protein</fullName>
    </recommendedName>
</protein>
<evidence type="ECO:0000313" key="4">
    <source>
        <dbReference type="Proteomes" id="UP000660262"/>
    </source>
</evidence>
<reference evidence="3" key="1">
    <citation type="submission" date="2020-10" db="EMBL/GenBank/DDBJ databases">
        <title>Unveiling of a novel bifunctional photoreceptor, Dualchrome1, isolated from a cosmopolitan green alga.</title>
        <authorList>
            <person name="Suzuki S."/>
            <person name="Kawachi M."/>
        </authorList>
    </citation>
    <scope>NUCLEOTIDE SEQUENCE</scope>
    <source>
        <strain evidence="3">NIES 2893</strain>
    </source>
</reference>
<dbReference type="OrthoDB" id="10261212at2759"/>
<dbReference type="GO" id="GO:0071944">
    <property type="term" value="C:cell periphery"/>
    <property type="evidence" value="ECO:0007669"/>
    <property type="project" value="TreeGrafter"/>
</dbReference>
<dbReference type="PANTHER" id="PTHR18063:SF6">
    <property type="entry name" value="UBIQUITIN CARBOXYL-TERMINAL HYDROLASE"/>
    <property type="match status" value="1"/>
</dbReference>
<feature type="compositionally biased region" description="Low complexity" evidence="1">
    <location>
        <begin position="323"/>
        <end position="332"/>
    </location>
</feature>
<proteinExistence type="predicted"/>
<dbReference type="Pfam" id="PF04424">
    <property type="entry name" value="MINDY_DUB"/>
    <property type="match status" value="1"/>
</dbReference>
<evidence type="ECO:0000256" key="1">
    <source>
        <dbReference type="SAM" id="MobiDB-lite"/>
    </source>
</evidence>
<feature type="compositionally biased region" description="Low complexity" evidence="1">
    <location>
        <begin position="242"/>
        <end position="264"/>
    </location>
</feature>
<feature type="region of interest" description="Disordered" evidence="1">
    <location>
        <begin position="202"/>
        <end position="282"/>
    </location>
</feature>
<evidence type="ECO:0000313" key="3">
    <source>
        <dbReference type="EMBL" id="GHP03779.1"/>
    </source>
</evidence>
<dbReference type="InterPro" id="IPR033979">
    <property type="entry name" value="MINDY_domain"/>
</dbReference>